<dbReference type="FunFam" id="3.80.10.10:FF:000095">
    <property type="entry name" value="LRR receptor-like serine/threonine-protein kinase GSO1"/>
    <property type="match status" value="1"/>
</dbReference>
<evidence type="ECO:0000256" key="13">
    <source>
        <dbReference type="ARBA" id="ARBA00022840"/>
    </source>
</evidence>
<dbReference type="PANTHER" id="PTHR27000:SF776">
    <property type="entry name" value="PROTEIN KINASE DOMAIN-CONTAINING PROTEIN"/>
    <property type="match status" value="1"/>
</dbReference>
<dbReference type="InterPro" id="IPR032675">
    <property type="entry name" value="LRR_dom_sf"/>
</dbReference>
<proteinExistence type="inferred from homology"/>
<dbReference type="GO" id="GO:0005886">
    <property type="term" value="C:plasma membrane"/>
    <property type="evidence" value="ECO:0007669"/>
    <property type="project" value="UniProtKB-SubCell"/>
</dbReference>
<comment type="catalytic activity">
    <reaction evidence="19">
        <text>L-seryl-[protein] + ATP = O-phospho-L-seryl-[protein] + ADP + H(+)</text>
        <dbReference type="Rhea" id="RHEA:17989"/>
        <dbReference type="Rhea" id="RHEA-COMP:9863"/>
        <dbReference type="Rhea" id="RHEA-COMP:11604"/>
        <dbReference type="ChEBI" id="CHEBI:15378"/>
        <dbReference type="ChEBI" id="CHEBI:29999"/>
        <dbReference type="ChEBI" id="CHEBI:30616"/>
        <dbReference type="ChEBI" id="CHEBI:83421"/>
        <dbReference type="ChEBI" id="CHEBI:456216"/>
        <dbReference type="EC" id="2.7.11.1"/>
    </reaction>
</comment>
<dbReference type="Pfam" id="PF13855">
    <property type="entry name" value="LRR_8"/>
    <property type="match status" value="3"/>
</dbReference>
<reference evidence="24" key="1">
    <citation type="journal article" date="2008" name="Plant Cell">
        <title>Dynamic evolution of oryza genomes is revealed by comparative genomic analysis of a genus-wide vertical data set.</title>
        <authorList>
            <person name="Ammiraju J.S."/>
            <person name="Lu F."/>
            <person name="Sanyal A."/>
            <person name="Yu Y."/>
            <person name="Song X."/>
            <person name="Jiang N."/>
            <person name="Pontaroli A.C."/>
            <person name="Rambo T."/>
            <person name="Currie J."/>
            <person name="Collura K."/>
            <person name="Talag J."/>
            <person name="Fan C."/>
            <person name="Goicoechea J.L."/>
            <person name="Zuccolo A."/>
            <person name="Chen J."/>
            <person name="Bennetzen J.L."/>
            <person name="Chen M."/>
            <person name="Jackson S."/>
            <person name="Wing R.A."/>
        </authorList>
    </citation>
    <scope>NUCLEOTIDE SEQUENCE</scope>
</reference>
<organism evidence="24">
    <name type="scientific">Oryza rufipogon</name>
    <name type="common">Brownbeard rice</name>
    <name type="synonym">Asian wild rice</name>
    <dbReference type="NCBI Taxonomy" id="4529"/>
    <lineage>
        <taxon>Eukaryota</taxon>
        <taxon>Viridiplantae</taxon>
        <taxon>Streptophyta</taxon>
        <taxon>Embryophyta</taxon>
        <taxon>Tracheophyta</taxon>
        <taxon>Spermatophyta</taxon>
        <taxon>Magnoliopsida</taxon>
        <taxon>Liliopsida</taxon>
        <taxon>Poales</taxon>
        <taxon>Poaceae</taxon>
        <taxon>BOP clade</taxon>
        <taxon>Oryzoideae</taxon>
        <taxon>Oryzeae</taxon>
        <taxon>Oryzinae</taxon>
        <taxon>Oryza</taxon>
    </lineage>
</organism>
<dbReference type="InterPro" id="IPR011009">
    <property type="entry name" value="Kinase-like_dom_sf"/>
</dbReference>
<evidence type="ECO:0000256" key="22">
    <source>
        <dbReference type="SAM" id="SignalP"/>
    </source>
</evidence>
<dbReference type="FunFam" id="3.30.200.20:FF:000661">
    <property type="entry name" value="Serine-threonine protein kinase plant-type"/>
    <property type="match status" value="1"/>
</dbReference>
<keyword evidence="10" id="KW-0677">Repeat</keyword>
<evidence type="ECO:0000256" key="2">
    <source>
        <dbReference type="ARBA" id="ARBA00008684"/>
    </source>
</evidence>
<evidence type="ECO:0000256" key="9">
    <source>
        <dbReference type="ARBA" id="ARBA00022729"/>
    </source>
</evidence>
<keyword evidence="12 24" id="KW-0418">Kinase</keyword>
<evidence type="ECO:0000256" key="10">
    <source>
        <dbReference type="ARBA" id="ARBA00022737"/>
    </source>
</evidence>
<dbReference type="SUPFAM" id="SSF56112">
    <property type="entry name" value="Protein kinase-like (PK-like)"/>
    <property type="match status" value="1"/>
</dbReference>
<dbReference type="EC" id="2.7.11.1" evidence="3"/>
<keyword evidence="15 21" id="KW-0472">Membrane</keyword>
<dbReference type="PANTHER" id="PTHR27000">
    <property type="entry name" value="LEUCINE-RICH REPEAT RECEPTOR-LIKE PROTEIN KINASE FAMILY PROTEIN-RELATED"/>
    <property type="match status" value="1"/>
</dbReference>
<keyword evidence="16 24" id="KW-0675">Receptor</keyword>
<dbReference type="SUPFAM" id="SSF52058">
    <property type="entry name" value="L domain-like"/>
    <property type="match status" value="2"/>
</dbReference>
<comment type="similarity">
    <text evidence="2">Belongs to the protein kinase superfamily. Ser/Thr protein kinase family.</text>
</comment>
<feature type="binding site" evidence="20">
    <location>
        <position position="768"/>
    </location>
    <ligand>
        <name>ATP</name>
        <dbReference type="ChEBI" id="CHEBI:30616"/>
    </ligand>
</feature>
<evidence type="ECO:0000259" key="23">
    <source>
        <dbReference type="PROSITE" id="PS50011"/>
    </source>
</evidence>
<feature type="transmembrane region" description="Helical" evidence="21">
    <location>
        <begin position="686"/>
        <end position="706"/>
    </location>
</feature>
<keyword evidence="8 21" id="KW-0812">Transmembrane</keyword>
<dbReference type="InterPro" id="IPR017441">
    <property type="entry name" value="Protein_kinase_ATP_BS"/>
</dbReference>
<feature type="chain" id="PRO_5002891514" description="non-specific serine/threonine protein kinase" evidence="22">
    <location>
        <begin position="24"/>
        <end position="959"/>
    </location>
</feature>
<evidence type="ECO:0000256" key="12">
    <source>
        <dbReference type="ARBA" id="ARBA00022777"/>
    </source>
</evidence>
<dbReference type="InterPro" id="IPR003591">
    <property type="entry name" value="Leu-rich_rpt_typical-subtyp"/>
</dbReference>
<keyword evidence="9 22" id="KW-0732">Signal</keyword>
<evidence type="ECO:0000256" key="19">
    <source>
        <dbReference type="ARBA" id="ARBA00048679"/>
    </source>
</evidence>
<reference evidence="24" key="2">
    <citation type="submission" date="2008-09" db="EMBL/GenBank/DDBJ databases">
        <authorList>
            <person name="Ammiraju J.S.S."/>
            <person name="Lu F."/>
            <person name="Sanyal A."/>
            <person name="Song X."/>
            <person name="Jiang N."/>
            <person name="Pontaroli A.C."/>
            <person name="Rambo T."/>
            <person name="Currie J."/>
            <person name="Kollura K."/>
            <person name="Talag J."/>
            <person name="Fan C."/>
            <person name="Goicoechea J.L."/>
            <person name="Zuccolo A."/>
            <person name="Bennetzen J.L."/>
            <person name="Chen M."/>
            <person name="Jackson S."/>
            <person name="Wing R.A."/>
        </authorList>
    </citation>
    <scope>NUCLEOTIDE SEQUENCE</scope>
</reference>
<feature type="domain" description="Protein kinase" evidence="23">
    <location>
        <begin position="740"/>
        <end position="959"/>
    </location>
</feature>
<gene>
    <name evidence="24" type="ORF">OR_CBa141L10-13</name>
</gene>
<keyword evidence="6" id="KW-0433">Leucine-rich repeat</keyword>
<evidence type="ECO:0000256" key="17">
    <source>
        <dbReference type="ARBA" id="ARBA00023180"/>
    </source>
</evidence>
<dbReference type="GO" id="GO:0004674">
    <property type="term" value="F:protein serine/threonine kinase activity"/>
    <property type="evidence" value="ECO:0007669"/>
    <property type="project" value="UniProtKB-KW"/>
</dbReference>
<evidence type="ECO:0000256" key="8">
    <source>
        <dbReference type="ARBA" id="ARBA00022692"/>
    </source>
</evidence>
<keyword evidence="4" id="KW-1003">Cell membrane</keyword>
<keyword evidence="11 20" id="KW-0547">Nucleotide-binding</keyword>
<keyword evidence="7" id="KW-0808">Transferase</keyword>
<dbReference type="SMART" id="SM00220">
    <property type="entry name" value="S_TKc"/>
    <property type="match status" value="1"/>
</dbReference>
<dbReference type="EMBL" id="FJ266028">
    <property type="protein sequence ID" value="ACM17661.1"/>
    <property type="molecule type" value="Genomic_DNA"/>
</dbReference>
<dbReference type="SMART" id="SM00369">
    <property type="entry name" value="LRR_TYP"/>
    <property type="match status" value="10"/>
</dbReference>
<evidence type="ECO:0000256" key="11">
    <source>
        <dbReference type="ARBA" id="ARBA00022741"/>
    </source>
</evidence>
<dbReference type="AlphaFoldDB" id="B9V0U0"/>
<dbReference type="InterPro" id="IPR008271">
    <property type="entry name" value="Ser/Thr_kinase_AS"/>
</dbReference>
<evidence type="ECO:0000256" key="7">
    <source>
        <dbReference type="ARBA" id="ARBA00022679"/>
    </source>
</evidence>
<dbReference type="Pfam" id="PF00560">
    <property type="entry name" value="LRR_1"/>
    <property type="match status" value="3"/>
</dbReference>
<keyword evidence="14 21" id="KW-1133">Transmembrane helix</keyword>
<dbReference type="Gene3D" id="1.10.510.10">
    <property type="entry name" value="Transferase(Phosphotransferase) domain 1"/>
    <property type="match status" value="1"/>
</dbReference>
<feature type="signal peptide" evidence="22">
    <location>
        <begin position="1"/>
        <end position="23"/>
    </location>
</feature>
<dbReference type="InterPro" id="IPR001611">
    <property type="entry name" value="Leu-rich_rpt"/>
</dbReference>
<evidence type="ECO:0000256" key="4">
    <source>
        <dbReference type="ARBA" id="ARBA00022475"/>
    </source>
</evidence>
<evidence type="ECO:0000256" key="6">
    <source>
        <dbReference type="ARBA" id="ARBA00022614"/>
    </source>
</evidence>
<keyword evidence="13 20" id="KW-0067">ATP-binding</keyword>
<dbReference type="Gene3D" id="3.30.200.20">
    <property type="entry name" value="Phosphorylase Kinase, domain 1"/>
    <property type="match status" value="1"/>
</dbReference>
<dbReference type="GO" id="GO:0005524">
    <property type="term" value="F:ATP binding"/>
    <property type="evidence" value="ECO:0007669"/>
    <property type="project" value="UniProtKB-UniRule"/>
</dbReference>
<evidence type="ECO:0000256" key="15">
    <source>
        <dbReference type="ARBA" id="ARBA00023136"/>
    </source>
</evidence>
<evidence type="ECO:0000313" key="24">
    <source>
        <dbReference type="EMBL" id="ACM17661.1"/>
    </source>
</evidence>
<keyword evidence="17" id="KW-0325">Glycoprotein</keyword>
<evidence type="ECO:0000256" key="14">
    <source>
        <dbReference type="ARBA" id="ARBA00022989"/>
    </source>
</evidence>
<dbReference type="Pfam" id="PF00069">
    <property type="entry name" value="Pkinase"/>
    <property type="match status" value="1"/>
</dbReference>
<evidence type="ECO:0000256" key="20">
    <source>
        <dbReference type="PROSITE-ProRule" id="PRU10141"/>
    </source>
</evidence>
<comment type="catalytic activity">
    <reaction evidence="18">
        <text>L-threonyl-[protein] + ATP = O-phospho-L-threonyl-[protein] + ADP + H(+)</text>
        <dbReference type="Rhea" id="RHEA:46608"/>
        <dbReference type="Rhea" id="RHEA-COMP:11060"/>
        <dbReference type="Rhea" id="RHEA-COMP:11605"/>
        <dbReference type="ChEBI" id="CHEBI:15378"/>
        <dbReference type="ChEBI" id="CHEBI:30013"/>
        <dbReference type="ChEBI" id="CHEBI:30616"/>
        <dbReference type="ChEBI" id="CHEBI:61977"/>
        <dbReference type="ChEBI" id="CHEBI:456216"/>
        <dbReference type="EC" id="2.7.11.1"/>
    </reaction>
</comment>
<dbReference type="PROSITE" id="PS00108">
    <property type="entry name" value="PROTEIN_KINASE_ST"/>
    <property type="match status" value="1"/>
</dbReference>
<dbReference type="PRINTS" id="PR00019">
    <property type="entry name" value="LEURICHRPT"/>
</dbReference>
<protein>
    <recommendedName>
        <fullName evidence="3">non-specific serine/threonine protein kinase</fullName>
        <ecNumber evidence="3">2.7.11.1</ecNumber>
    </recommendedName>
</protein>
<sequence>MATTSSACVSIAVLVVVLSSTSCYSSPSPTTTANGSSDTDLAALLAFKSQLTDPLGVLTSNWSTSTSFCHWLGVTCSRRRRHRRVTGLSLPQTPLHGPITPLLGNLSFLSFLRLTDTNLTASIPADLGKLRRLRHLCLGENSLSEGNSLSGQIPPFLFNNTPSLRYLSFGNNSLSGPIPDGVASLSQLEILDMQYNQLSSLVPQALYNMSWLRVMALAGNGNLTGPIPNNNQTFRLPMLRFISLARNRIAGRFPAGLASCQYLREIYLYSNSFVDVLPTWLAKLSRLEVVSLGGNKLVGTIPAVLSNLTRLTVLELSFGNLTGNIPPEIGLLQKLVYLLLSANQLSGSVPRTLGNIAALQKLVPPHNNLEGNMGFLSSLSECRQLEDLILDHNSFVGALPDHLGNLSARLISFIADHNKLAGSLPEKMSNLSSLELIDLGYNQLTGAIPESIATMGNLGLLDVSNNHILGPLPTQIGTLLSIQRLFLERNKISGSIPDSIGNLSRLDYIDLSNNQLSGKIPASLFQLHNLIQINLSCNSIVGALPADITGLRQIDQIDVSSNFLNGSIPESLGQLNMLTYLILSHNSLEGSIPSTLQSLTSLTWLDLSSNNLSGSIPMFLENLTDLTMLNLSFNRLEGPIPEGGIFSNNLTRQSLIGNAGLCGSPRLGFSPCLKKSHPYSSPLLKLLLPAILVASGILAVFLYLMFEKKHKKAKAYGDMADVIGPQLLTYHDLVLATENFSDDNLLGSGGFGKVFKGQLGSGLVVAIKVLDMKLEHSIRIFDAECHILRMVRHRNLIKILNTCSNMDFKALVLEFMPNGSLEKLLHCSEGTMHLGFLERLNIMLDVSMAVHYLHHEHYEVVLHCDLKPSNVLFDNDMTAHVADFGIAKLLLGDDNSMIVASMSGTVGYMAPGTSLYIAYALNMALWEKHHVRVMCSAMGSCFLKFSLEGDQWMLCFLET</sequence>
<evidence type="ECO:0000256" key="3">
    <source>
        <dbReference type="ARBA" id="ARBA00012513"/>
    </source>
</evidence>
<keyword evidence="5" id="KW-0723">Serine/threonine-protein kinase</keyword>
<evidence type="ECO:0000256" key="21">
    <source>
        <dbReference type="SAM" id="Phobius"/>
    </source>
</evidence>
<dbReference type="PROSITE" id="PS51450">
    <property type="entry name" value="LRR"/>
    <property type="match status" value="1"/>
</dbReference>
<accession>B9V0U0</accession>
<name>B9V0U0_ORYRU</name>
<evidence type="ECO:0000256" key="16">
    <source>
        <dbReference type="ARBA" id="ARBA00023170"/>
    </source>
</evidence>
<dbReference type="InterPro" id="IPR000719">
    <property type="entry name" value="Prot_kinase_dom"/>
</dbReference>
<comment type="subcellular location">
    <subcellularLocation>
        <location evidence="1">Cell membrane</location>
        <topology evidence="1">Single-pass membrane protein</topology>
    </subcellularLocation>
</comment>
<dbReference type="Gene3D" id="3.80.10.10">
    <property type="entry name" value="Ribonuclease Inhibitor"/>
    <property type="match status" value="4"/>
</dbReference>
<dbReference type="FunFam" id="3.80.10.10:FF:000317">
    <property type="entry name" value="Inactive leucine-rich repeat receptor-like protein kinase"/>
    <property type="match status" value="1"/>
</dbReference>
<dbReference type="PROSITE" id="PS00107">
    <property type="entry name" value="PROTEIN_KINASE_ATP"/>
    <property type="match status" value="1"/>
</dbReference>
<dbReference type="PROSITE" id="PS50011">
    <property type="entry name" value="PROTEIN_KINASE_DOM"/>
    <property type="match status" value="1"/>
</dbReference>
<evidence type="ECO:0000256" key="1">
    <source>
        <dbReference type="ARBA" id="ARBA00004162"/>
    </source>
</evidence>
<dbReference type="InterPro" id="IPR013210">
    <property type="entry name" value="LRR_N_plant-typ"/>
</dbReference>
<evidence type="ECO:0000256" key="18">
    <source>
        <dbReference type="ARBA" id="ARBA00047899"/>
    </source>
</evidence>
<dbReference type="Pfam" id="PF08263">
    <property type="entry name" value="LRRNT_2"/>
    <property type="match status" value="1"/>
</dbReference>
<evidence type="ECO:0000256" key="5">
    <source>
        <dbReference type="ARBA" id="ARBA00022527"/>
    </source>
</evidence>